<feature type="compositionally biased region" description="Polar residues" evidence="2">
    <location>
        <begin position="194"/>
        <end position="217"/>
    </location>
</feature>
<dbReference type="AlphaFoldDB" id="A0A2A9MD99"/>
<evidence type="ECO:0000256" key="2">
    <source>
        <dbReference type="SAM" id="MobiDB-lite"/>
    </source>
</evidence>
<evidence type="ECO:0000259" key="3">
    <source>
        <dbReference type="PROSITE" id="PS50102"/>
    </source>
</evidence>
<feature type="region of interest" description="Disordered" evidence="2">
    <location>
        <begin position="39"/>
        <end position="64"/>
    </location>
</feature>
<dbReference type="CDD" id="cd00590">
    <property type="entry name" value="RRM_SF"/>
    <property type="match status" value="1"/>
</dbReference>
<reference evidence="4 5" key="1">
    <citation type="submission" date="2017-09" db="EMBL/GenBank/DDBJ databases">
        <title>Genome sequencing of Besnoitia besnoiti strain Bb-Ger1.</title>
        <authorList>
            <person name="Schares G."/>
            <person name="Venepally P."/>
            <person name="Lorenzi H.A."/>
        </authorList>
    </citation>
    <scope>NUCLEOTIDE SEQUENCE [LARGE SCALE GENOMIC DNA]</scope>
    <source>
        <strain evidence="4 5">Bb-Ger1</strain>
    </source>
</reference>
<keyword evidence="5" id="KW-1185">Reference proteome</keyword>
<dbReference type="Pfam" id="PF00076">
    <property type="entry name" value="RRM_1"/>
    <property type="match status" value="1"/>
</dbReference>
<dbReference type="KEGG" id="bbes:BESB_055100"/>
<feature type="compositionally biased region" description="Basic and acidic residues" evidence="2">
    <location>
        <begin position="393"/>
        <end position="408"/>
    </location>
</feature>
<comment type="caution">
    <text evidence="4">The sequence shown here is derived from an EMBL/GenBank/DDBJ whole genome shotgun (WGS) entry which is preliminary data.</text>
</comment>
<dbReference type="RefSeq" id="XP_029219868.1">
    <property type="nucleotide sequence ID" value="XM_029363945.1"/>
</dbReference>
<evidence type="ECO:0000256" key="1">
    <source>
        <dbReference type="PROSITE-ProRule" id="PRU00176"/>
    </source>
</evidence>
<dbReference type="GeneID" id="40310439"/>
<feature type="region of interest" description="Disordered" evidence="2">
    <location>
        <begin position="187"/>
        <end position="255"/>
    </location>
</feature>
<dbReference type="InterPro" id="IPR052084">
    <property type="entry name" value="SF3B4_spliceosome_assoc"/>
</dbReference>
<sequence>MFHASGEQTTNPWQSGAPKCVAASDDFWSGKREWSGFHDGALEATTHTPAPDWEDGAESCGSHHHFDDVLESEALESARSVSSDNVGDFTSKPGVDGVMKFLLPPPGFEPVEKRALETPDQTYSPFPFVSSYHFPADDLKWSRSPKEVPPVEADPWKSNSLLHFFPPFGIAKNLDIPAYADFESKSEDPGFWRSGQSEQRDASTFSSTGDSGLSSPAPQEVLAPVTAAAADANKSPALAPETPEKADDEERPPGVKVFFGNMATSTEEEMYEIFRPFGECWGLVLLRDRRQRPRGAGFVTFKREEDAQRAIEALDHKYPVRGATKPLEVRRPENAEQKKERIRLLAQMRSQLAAQNRRDAVVKPGRENSGSAPAEAGESNGRRRRRGQRRRQARTEGRGKGSEVREAGHQAGSGSRGGANVAASRASNALSALCALLNSEDVRALLMSELGSAGVQTREDMTRRGEGLGAVCGADVASERALGQRAADASRFEPRASILDILRAGDRQSAAVDGGDVQFHGNWATGSSRWTASRGPALSSGIRSAAYFPQLRAESSHVPPPPVSAVNAPLRFQQQQPFYGHRGNFEHRFQQRAGADCHVRGYQATPAEGPCAPPTLSRRGDPPRHSLSSVPNESWVTETLLDLFRVAKESARNSF</sequence>
<accession>A0A2A9MD99</accession>
<dbReference type="OrthoDB" id="439808at2759"/>
<feature type="compositionally biased region" description="Basic residues" evidence="2">
    <location>
        <begin position="382"/>
        <end position="392"/>
    </location>
</feature>
<gene>
    <name evidence="4" type="ORF">BESB_055100</name>
</gene>
<dbReference type="InterPro" id="IPR000504">
    <property type="entry name" value="RRM_dom"/>
</dbReference>
<evidence type="ECO:0000313" key="4">
    <source>
        <dbReference type="EMBL" id="PFH35859.1"/>
    </source>
</evidence>
<feature type="compositionally biased region" description="Basic and acidic residues" evidence="2">
    <location>
        <begin position="356"/>
        <end position="366"/>
    </location>
</feature>
<dbReference type="InterPro" id="IPR012677">
    <property type="entry name" value="Nucleotide-bd_a/b_plait_sf"/>
</dbReference>
<proteinExistence type="predicted"/>
<feature type="domain" description="RRM" evidence="3">
    <location>
        <begin position="255"/>
        <end position="334"/>
    </location>
</feature>
<dbReference type="GO" id="GO:0003723">
    <property type="term" value="F:RNA binding"/>
    <property type="evidence" value="ECO:0007669"/>
    <property type="project" value="UniProtKB-UniRule"/>
</dbReference>
<feature type="region of interest" description="Disordered" evidence="2">
    <location>
        <begin position="353"/>
        <end position="420"/>
    </location>
</feature>
<evidence type="ECO:0000313" key="5">
    <source>
        <dbReference type="Proteomes" id="UP000224006"/>
    </source>
</evidence>
<organism evidence="4 5">
    <name type="scientific">Besnoitia besnoiti</name>
    <name type="common">Apicomplexan protozoan</name>
    <dbReference type="NCBI Taxonomy" id="94643"/>
    <lineage>
        <taxon>Eukaryota</taxon>
        <taxon>Sar</taxon>
        <taxon>Alveolata</taxon>
        <taxon>Apicomplexa</taxon>
        <taxon>Conoidasida</taxon>
        <taxon>Coccidia</taxon>
        <taxon>Eucoccidiorida</taxon>
        <taxon>Eimeriorina</taxon>
        <taxon>Sarcocystidae</taxon>
        <taxon>Besnoitia</taxon>
    </lineage>
</organism>
<dbReference type="PANTHER" id="PTHR48030">
    <property type="entry name" value="SPLICING FACTOR 3B SUBUNIT 4"/>
    <property type="match status" value="1"/>
</dbReference>
<keyword evidence="1" id="KW-0694">RNA-binding</keyword>
<dbReference type="SUPFAM" id="SSF54928">
    <property type="entry name" value="RNA-binding domain, RBD"/>
    <property type="match status" value="1"/>
</dbReference>
<dbReference type="VEuPathDB" id="ToxoDB:BESB_055100"/>
<dbReference type="GO" id="GO:0005730">
    <property type="term" value="C:nucleolus"/>
    <property type="evidence" value="ECO:0007669"/>
    <property type="project" value="TreeGrafter"/>
</dbReference>
<dbReference type="PANTHER" id="PTHR48030:SF3">
    <property type="entry name" value="SPLICING FACTOR 3B SUBUNIT 4"/>
    <property type="match status" value="1"/>
</dbReference>
<dbReference type="PROSITE" id="PS50102">
    <property type="entry name" value="RRM"/>
    <property type="match status" value="1"/>
</dbReference>
<feature type="region of interest" description="Disordered" evidence="2">
    <location>
        <begin position="606"/>
        <end position="631"/>
    </location>
</feature>
<dbReference type="SMART" id="SM00360">
    <property type="entry name" value="RRM"/>
    <property type="match status" value="1"/>
</dbReference>
<dbReference type="EMBL" id="NWUJ01000004">
    <property type="protein sequence ID" value="PFH35859.1"/>
    <property type="molecule type" value="Genomic_DNA"/>
</dbReference>
<dbReference type="InterPro" id="IPR035979">
    <property type="entry name" value="RBD_domain_sf"/>
</dbReference>
<dbReference type="GO" id="GO:0071011">
    <property type="term" value="C:precatalytic spliceosome"/>
    <property type="evidence" value="ECO:0007669"/>
    <property type="project" value="TreeGrafter"/>
</dbReference>
<protein>
    <submittedName>
        <fullName evidence="4">RNA recognition motif-containing protein</fullName>
    </submittedName>
</protein>
<dbReference type="GO" id="GO:0048026">
    <property type="term" value="P:positive regulation of mRNA splicing, via spliceosome"/>
    <property type="evidence" value="ECO:0007669"/>
    <property type="project" value="TreeGrafter"/>
</dbReference>
<dbReference type="Gene3D" id="3.30.70.330">
    <property type="match status" value="1"/>
</dbReference>
<name>A0A2A9MD99_BESBE</name>
<dbReference type="Proteomes" id="UP000224006">
    <property type="component" value="Chromosome IV"/>
</dbReference>